<evidence type="ECO:0000256" key="1">
    <source>
        <dbReference type="ARBA" id="ARBA00004167"/>
    </source>
</evidence>
<reference evidence="4 5" key="1">
    <citation type="submission" date="2018-03" db="EMBL/GenBank/DDBJ databases">
        <title>Genomic Encyclopedia of Archaeal and Bacterial Type Strains, Phase II (KMG-II): from individual species to whole genera.</title>
        <authorList>
            <person name="Goeker M."/>
        </authorList>
    </citation>
    <scope>NUCLEOTIDE SEQUENCE [LARGE SCALE GENOMIC DNA]</scope>
    <source>
        <strain evidence="4 5">DSM 29328</strain>
    </source>
</reference>
<organism evidence="4 5">
    <name type="scientific">Aliiruegeria haliotis</name>
    <dbReference type="NCBI Taxonomy" id="1280846"/>
    <lineage>
        <taxon>Bacteria</taxon>
        <taxon>Pseudomonadati</taxon>
        <taxon>Pseudomonadota</taxon>
        <taxon>Alphaproteobacteria</taxon>
        <taxon>Rhodobacterales</taxon>
        <taxon>Roseobacteraceae</taxon>
        <taxon>Aliiruegeria</taxon>
    </lineage>
</organism>
<evidence type="ECO:0000313" key="5">
    <source>
        <dbReference type="Proteomes" id="UP000239480"/>
    </source>
</evidence>
<evidence type="ECO:0000256" key="3">
    <source>
        <dbReference type="ARBA" id="ARBA00022989"/>
    </source>
</evidence>
<dbReference type="PANTHER" id="PTHR21461">
    <property type="entry name" value="GLYCOSYLTRANSFERASE FAMILY 92 PROTEIN"/>
    <property type="match status" value="1"/>
</dbReference>
<comment type="subcellular location">
    <subcellularLocation>
        <location evidence="1">Membrane</location>
        <topology evidence="1">Single-pass membrane protein</topology>
    </subcellularLocation>
</comment>
<dbReference type="SUPFAM" id="SSF53448">
    <property type="entry name" value="Nucleotide-diphospho-sugar transferases"/>
    <property type="match status" value="1"/>
</dbReference>
<comment type="caution">
    <text evidence="4">The sequence shown here is derived from an EMBL/GenBank/DDBJ whole genome shotgun (WGS) entry which is preliminary data.</text>
</comment>
<keyword evidence="5" id="KW-1185">Reference proteome</keyword>
<dbReference type="PANTHER" id="PTHR21461:SF69">
    <property type="entry name" value="GLYCOSYLTRANSFERASE FAMILY 92 PROTEIN"/>
    <property type="match status" value="1"/>
</dbReference>
<accession>A0A2T0RVZ9</accession>
<proteinExistence type="predicted"/>
<keyword evidence="2" id="KW-0812">Transmembrane</keyword>
<keyword evidence="4" id="KW-0808">Transferase</keyword>
<keyword evidence="3" id="KW-0472">Membrane</keyword>
<name>A0A2T0RVZ9_9RHOB</name>
<dbReference type="Proteomes" id="UP000239480">
    <property type="component" value="Unassembled WGS sequence"/>
</dbReference>
<dbReference type="AlphaFoldDB" id="A0A2T0RVZ9"/>
<dbReference type="InterPro" id="IPR029044">
    <property type="entry name" value="Nucleotide-diphossugar_trans"/>
</dbReference>
<protein>
    <submittedName>
        <fullName evidence="4">Glycosyl transferase family 2</fullName>
    </submittedName>
</protein>
<dbReference type="GO" id="GO:0005737">
    <property type="term" value="C:cytoplasm"/>
    <property type="evidence" value="ECO:0007669"/>
    <property type="project" value="TreeGrafter"/>
</dbReference>
<dbReference type="EMBL" id="PVTD01000002">
    <property type="protein sequence ID" value="PRY25233.1"/>
    <property type="molecule type" value="Genomic_DNA"/>
</dbReference>
<gene>
    <name evidence="4" type="ORF">CLV78_102410</name>
</gene>
<dbReference type="GO" id="GO:0016020">
    <property type="term" value="C:membrane"/>
    <property type="evidence" value="ECO:0007669"/>
    <property type="project" value="UniProtKB-SubCell"/>
</dbReference>
<evidence type="ECO:0000313" key="4">
    <source>
        <dbReference type="EMBL" id="PRY25233.1"/>
    </source>
</evidence>
<sequence length="418" mass="47296">MRQFHDHCAVGPDNQTRVVASCPGAVCVYKSLAFLASIAFLRGVCPELVTKFKMPMKRTPTDRPHRVFHLLTSIRNEGPYIVEWIAHHRALGVERFTFFHNDCDDGADQILRRLQELGVIEAFDNPVREDQNPQFVAARRAGELQSINSSDWVAFLDVDEFLDVRCGTRTLDALIDAVGEDTDAISFNWRFMGSGGQVTFEDNPVMERFVTGNRIGELDHRRYRGIKTLFRPQKFGRISLHRPMLKSADTPGECGLRWVNGSGNPMGVEIFQSGYQTGADALGYDLAYLNHYAVRSREEYLLKRMRGSARPSHRRSRFGFRYWDDCDFNTSVEPRIPTEGMLRERAALLADAELARLHHNCVEISRAKLATLRDTPEAAKFLAGKLPGVPPRILRRIGRIYRKFTGPDSAAADKAPKA</sequence>
<dbReference type="GO" id="GO:0016757">
    <property type="term" value="F:glycosyltransferase activity"/>
    <property type="evidence" value="ECO:0007669"/>
    <property type="project" value="TreeGrafter"/>
</dbReference>
<evidence type="ECO:0000256" key="2">
    <source>
        <dbReference type="ARBA" id="ARBA00022692"/>
    </source>
</evidence>
<dbReference type="Pfam" id="PF13704">
    <property type="entry name" value="Glyco_tranf_2_4"/>
    <property type="match status" value="1"/>
</dbReference>
<keyword evidence="3" id="KW-1133">Transmembrane helix</keyword>